<dbReference type="InterPro" id="IPR028730">
    <property type="entry name" value="ZFYVE26"/>
</dbReference>
<feature type="compositionally biased region" description="Basic residues" evidence="1">
    <location>
        <begin position="999"/>
        <end position="1008"/>
    </location>
</feature>
<feature type="compositionally biased region" description="Polar residues" evidence="1">
    <location>
        <begin position="723"/>
        <end position="743"/>
    </location>
</feature>
<dbReference type="GeneID" id="106808815"/>
<reference evidence="4" key="1">
    <citation type="submission" date="2025-08" db="UniProtKB">
        <authorList>
            <consortium name="RefSeq"/>
        </authorList>
    </citation>
    <scope>IDENTIFICATION</scope>
</reference>
<evidence type="ECO:0000256" key="2">
    <source>
        <dbReference type="SAM" id="Phobius"/>
    </source>
</evidence>
<feature type="compositionally biased region" description="Acidic residues" evidence="1">
    <location>
        <begin position="985"/>
        <end position="994"/>
    </location>
</feature>
<feature type="region of interest" description="Disordered" evidence="1">
    <location>
        <begin position="821"/>
        <end position="863"/>
    </location>
</feature>
<dbReference type="PANTHER" id="PTHR46591">
    <property type="entry name" value="ZINC FINGER FYVE DOMAIN-CONTAINING PROTEIN 26"/>
    <property type="match status" value="1"/>
</dbReference>
<sequence>MKLSVTARDQTCCLVHHFGQEEEESQRQLFVELVRNLYLGQWEIASACHEHLCKQRKHHGKSVHLQTLLCDHCVKIPQAYSSTTGRSTISPNEGNSLGISIGSRSVPSPHHLSWLCLMNLKKTGFEMTQYGDAVQFRLMLEQTHECEPSAAIIKEIYDCYSSFHGVSAATNASPSRLSEESLSLIERIIDRDIILGHQIICRLTAQQTQVVHNAALQHVYLRCMRRHLALINRAQTGISGDSAAVNPSFSFVCKLLSLLNAEVARSCSEPVCELFEEVLDATERVGESSLAHRPIADDVCAALLRVDDSFLVDEYLKLEDERFGRCPPQRARTTTELTRRSSGEDNPNVASASLVSWREIFLSCLRGKTHFLEDVLLNCLESVLRHDYEALRHLLAPPAFSRLRPLVVLLSWRMCDDVSNLTKLIKTIWPPDETPPLTDASLQRGVDRLSNELEVINWCMSKIRTSKLPVATDTYQRAQNLLHCMEDNSVLYVLHYMGMIGRVPHRDIYELLREKRASVTMAEADAGVSIYSAFCAVQAVMDAIFHSTAIEHKIQAEFRRSRRNSENCKSDLCKSVSHESQDCERTRSACVGIDTSGSKVRYDEMDMQAQARDEYQQLYTKHVMMALQCARSAITAVNPLAYRRVHSQFSRLETLENIFSLLFVRYKDLHDSVLPPGDATEEGGNGDEERSRRSFETSLDSIVFEQHLSVSEKQVAPATLTVEQHSQANSSDSTGEHTATTSADVHAGPGGGGGATDQCFLPLNDERSSEGDCQGAPYVGYSSSRSVSSLNGYSTGFLCNALLARDLLHLLKDCVDELKVTETTRSQQPAPSRPSERERPQAPTKPELVTDSERAPPQEPNEPAFVTYSERAPLQEPNEPAFVTHSERAPPQEPNEPALVTHSEGAPPQMPSESALDAGMKTASRDVISPTLSTPLKDSTLQARLSCLSRLVSEALWRYRLVTDSGIPDAVGVISISEPRLERSDDGEEDEEAEEWTKPRYRRRHKHAGVINAHSSSSASKSASQDGESQSGGQDGGRRTRRKSLRRQRGSHRNLQPRNSIVSEMLASRETLLNVCLLKGNYLQAKQVIKMCDMDEHPAVYEVGFLEHQEMAARKIMNAEMRHKATQLQGDNYSGKDSVSSIARVAASGLAVTLISRVAEELLHHSTPCVSLTHHQAAALLSLGVFRAGEEPAMVVADLGVASSGTHDGSLRLLDLATRKLSAAGSLQTSGGGGGGNATFSGFLARLVALGGALDGRRSVAHALTCGTFSPHAEMRRHQVAVVDGLQQWGRAALACLHRGVATRRGGEPSDDARSLQRPGKQLFRRFRRTRHQARDSIHDIVRRCSYGSSGCGNVSSNSSRNTGIAIAVAVVATSVVVLAVIWV</sequence>
<keyword evidence="2" id="KW-0472">Membrane</keyword>
<feature type="region of interest" description="Disordered" evidence="1">
    <location>
        <begin position="674"/>
        <end position="695"/>
    </location>
</feature>
<name>A0ABM1E4P1_PRICU</name>
<keyword evidence="2" id="KW-1133">Transmembrane helix</keyword>
<feature type="compositionally biased region" description="Basic residues" evidence="1">
    <location>
        <begin position="1039"/>
        <end position="1052"/>
    </location>
</feature>
<proteinExistence type="predicted"/>
<dbReference type="PANTHER" id="PTHR46591:SF1">
    <property type="entry name" value="ZINC FINGER FYVE DOMAIN-CONTAINING PROTEIN 26"/>
    <property type="match status" value="1"/>
</dbReference>
<dbReference type="RefSeq" id="XP_014667162.1">
    <property type="nucleotide sequence ID" value="XM_014811676.1"/>
</dbReference>
<gene>
    <name evidence="4" type="primary">LOC106808815</name>
</gene>
<evidence type="ECO:0000313" key="4">
    <source>
        <dbReference type="RefSeq" id="XP_014667162.1"/>
    </source>
</evidence>
<organism evidence="3 4">
    <name type="scientific">Priapulus caudatus</name>
    <name type="common">Priapulid worm</name>
    <dbReference type="NCBI Taxonomy" id="37621"/>
    <lineage>
        <taxon>Eukaryota</taxon>
        <taxon>Metazoa</taxon>
        <taxon>Ecdysozoa</taxon>
        <taxon>Scalidophora</taxon>
        <taxon>Priapulida</taxon>
        <taxon>Priapulimorpha</taxon>
        <taxon>Priapulimorphida</taxon>
        <taxon>Priapulidae</taxon>
        <taxon>Priapulus</taxon>
    </lineage>
</organism>
<dbReference type="Proteomes" id="UP000695022">
    <property type="component" value="Unplaced"/>
</dbReference>
<evidence type="ECO:0000256" key="1">
    <source>
        <dbReference type="SAM" id="MobiDB-lite"/>
    </source>
</evidence>
<feature type="compositionally biased region" description="Low complexity" evidence="1">
    <location>
        <begin position="1013"/>
        <end position="1032"/>
    </location>
</feature>
<feature type="region of interest" description="Disordered" evidence="1">
    <location>
        <begin position="884"/>
        <end position="915"/>
    </location>
</feature>
<feature type="transmembrane region" description="Helical" evidence="2">
    <location>
        <begin position="1364"/>
        <end position="1383"/>
    </location>
</feature>
<protein>
    <submittedName>
        <fullName evidence="4">Uncharacterized protein LOC106808815</fullName>
    </submittedName>
</protein>
<keyword evidence="2" id="KW-0812">Transmembrane</keyword>
<feature type="region of interest" description="Disordered" evidence="1">
    <location>
        <begin position="723"/>
        <end position="772"/>
    </location>
</feature>
<keyword evidence="3" id="KW-1185">Reference proteome</keyword>
<evidence type="ECO:0000313" key="3">
    <source>
        <dbReference type="Proteomes" id="UP000695022"/>
    </source>
</evidence>
<accession>A0ABM1E4P1</accession>
<feature type="region of interest" description="Disordered" evidence="1">
    <location>
        <begin position="980"/>
        <end position="1058"/>
    </location>
</feature>